<dbReference type="EMBL" id="QTSU01000002">
    <property type="protein sequence ID" value="RDZ27433.1"/>
    <property type="molecule type" value="Genomic_DNA"/>
</dbReference>
<organism evidence="2 3">
    <name type="scientific">Lysobacter silvisoli</name>
    <dbReference type="NCBI Taxonomy" id="2293254"/>
    <lineage>
        <taxon>Bacteria</taxon>
        <taxon>Pseudomonadati</taxon>
        <taxon>Pseudomonadota</taxon>
        <taxon>Gammaproteobacteria</taxon>
        <taxon>Lysobacterales</taxon>
        <taxon>Lysobacteraceae</taxon>
        <taxon>Lysobacter</taxon>
    </lineage>
</organism>
<keyword evidence="3" id="KW-1185">Reference proteome</keyword>
<evidence type="ECO:0000256" key="1">
    <source>
        <dbReference type="SAM" id="Phobius"/>
    </source>
</evidence>
<dbReference type="Pfam" id="PF14897">
    <property type="entry name" value="EpsG"/>
    <property type="match status" value="1"/>
</dbReference>
<feature type="transmembrane region" description="Helical" evidence="1">
    <location>
        <begin position="121"/>
        <end position="140"/>
    </location>
</feature>
<keyword evidence="1" id="KW-1133">Transmembrane helix</keyword>
<gene>
    <name evidence="2" type="ORF">DX914_14485</name>
</gene>
<comment type="caution">
    <text evidence="2">The sequence shown here is derived from an EMBL/GenBank/DDBJ whole genome shotgun (WGS) entry which is preliminary data.</text>
</comment>
<feature type="transmembrane region" description="Helical" evidence="1">
    <location>
        <begin position="20"/>
        <end position="43"/>
    </location>
</feature>
<evidence type="ECO:0008006" key="4">
    <source>
        <dbReference type="Google" id="ProtNLM"/>
    </source>
</evidence>
<proteinExistence type="predicted"/>
<dbReference type="Proteomes" id="UP000264492">
    <property type="component" value="Unassembled WGS sequence"/>
</dbReference>
<name>A0A371K0I3_9GAMM</name>
<dbReference type="OrthoDB" id="5939709at2"/>
<protein>
    <recommendedName>
        <fullName evidence="4">EpsG family protein</fullName>
    </recommendedName>
</protein>
<feature type="transmembrane region" description="Helical" evidence="1">
    <location>
        <begin position="330"/>
        <end position="347"/>
    </location>
</feature>
<feature type="transmembrane region" description="Helical" evidence="1">
    <location>
        <begin position="246"/>
        <end position="268"/>
    </location>
</feature>
<reference evidence="2 3" key="1">
    <citation type="submission" date="2018-08" db="EMBL/GenBank/DDBJ databases">
        <title>Lysobacter sp. zong2l5, whole genome shotgun sequence.</title>
        <authorList>
            <person name="Zhang X."/>
            <person name="Feng G."/>
            <person name="Zhu H."/>
        </authorList>
    </citation>
    <scope>NUCLEOTIDE SEQUENCE [LARGE SCALE GENOMIC DNA]</scope>
    <source>
        <strain evidence="3">zong2l5</strain>
    </source>
</reference>
<evidence type="ECO:0000313" key="3">
    <source>
        <dbReference type="Proteomes" id="UP000264492"/>
    </source>
</evidence>
<dbReference type="AlphaFoldDB" id="A0A371K0I3"/>
<keyword evidence="1" id="KW-0812">Transmembrane</keyword>
<feature type="transmembrane region" description="Helical" evidence="1">
    <location>
        <begin position="171"/>
        <end position="197"/>
    </location>
</feature>
<feature type="transmembrane region" description="Helical" evidence="1">
    <location>
        <begin position="204"/>
        <end position="226"/>
    </location>
</feature>
<feature type="transmembrane region" description="Helical" evidence="1">
    <location>
        <begin position="90"/>
        <end position="109"/>
    </location>
</feature>
<evidence type="ECO:0000313" key="2">
    <source>
        <dbReference type="EMBL" id="RDZ27433.1"/>
    </source>
</evidence>
<feature type="transmembrane region" description="Helical" evidence="1">
    <location>
        <begin position="304"/>
        <end position="323"/>
    </location>
</feature>
<sequence>MSALPGIATSAPRPQRSADLAARTALSLILLAAVAVFACWLVGTRSPDIGTDTHTYAGFFETLGQGTAETRLEPGFVYLSYLLWKLDVGVTGYQTALFALMLVTVAVSSHRYFTYLGERRGYLGFLGVALMLLLVSPMFVNASINAVRQGLAALLVFTALLSFRERKWLGFVLYGAVASSLHLSSLLYLAFAPLLLFGARTQRLVAAAAFALYVSGLSLVLVRAALPGLYELVMSYTPNRYYRSGVRWDFAVFSIFWYLLPYLLSPLIRAEHRERIKDSTGIYLVMTLPFFAIGWGYFSNRYLLPAWLSASLILAAVVYHNRLAPLRHPLLLRFGLIASCAVFYYYVTHEIVI</sequence>
<feature type="transmembrane region" description="Helical" evidence="1">
    <location>
        <begin position="280"/>
        <end position="298"/>
    </location>
</feature>
<dbReference type="InterPro" id="IPR049458">
    <property type="entry name" value="EpsG-like"/>
</dbReference>
<accession>A0A371K0I3</accession>
<dbReference type="RefSeq" id="WP_115859883.1">
    <property type="nucleotide sequence ID" value="NZ_QTSU01000002.1"/>
</dbReference>
<keyword evidence="1" id="KW-0472">Membrane</keyword>